<evidence type="ECO:0000313" key="1">
    <source>
        <dbReference type="EMBL" id="TXE90079.1"/>
    </source>
</evidence>
<comment type="caution">
    <text evidence="1">The sequence shown here is derived from an EMBL/GenBank/DDBJ whole genome shotgun (WGS) entry which is preliminary data.</text>
</comment>
<protein>
    <submittedName>
        <fullName evidence="1">Uncharacterized protein</fullName>
    </submittedName>
</protein>
<gene>
    <name evidence="1" type="ORF">FPD38_00140</name>
</gene>
<sequence>MFISSNINPYQNFANSTFVKLENLESKKDTTSNTTQNDLTKSKNDNFNDDYKTTYASEFGFRIDEKGFFEKDLNKSAKIPFDYDINIKSLREISKQLIKLDENLNYNKIDLPKLLNSYHNTLKTINPEFENNDNSFLNRSAILNLNQGYSYTYNGTILKVYENSKELQEAKDTNKNLNILMLDNKIGDFAFNSSVENTSNNPIIKPYLSKNGEVTKSGLLLNYIYNDVKSQNEQKANFFMSPIELDFSSNVKFQKLMRGELDLKDYIDENNKEKMSFDLYLYINGVNKNTTSEDKLSVFFQQYINYQHSINMEEFANSSSIYSLYVEQTQNTFEKLKSDFNHKSDHIDLEKINTQKTLLDTLFLENRKRQANINKILHSYLNAMA</sequence>
<proteinExistence type="predicted"/>
<dbReference type="EMBL" id="VOWJ01000002">
    <property type="protein sequence ID" value="TXE90079.1"/>
    <property type="molecule type" value="Genomic_DNA"/>
</dbReference>
<dbReference type="Proteomes" id="UP000321629">
    <property type="component" value="Unassembled WGS sequence"/>
</dbReference>
<name>A0A5C7DUP7_9BACT</name>
<evidence type="ECO:0000313" key="2">
    <source>
        <dbReference type="Proteomes" id="UP000321629"/>
    </source>
</evidence>
<organism evidence="1 2">
    <name type="scientific">Campylobacter volucris</name>
    <dbReference type="NCBI Taxonomy" id="1031542"/>
    <lineage>
        <taxon>Bacteria</taxon>
        <taxon>Pseudomonadati</taxon>
        <taxon>Campylobacterota</taxon>
        <taxon>Epsilonproteobacteria</taxon>
        <taxon>Campylobacterales</taxon>
        <taxon>Campylobacteraceae</taxon>
        <taxon>Campylobacter</taxon>
    </lineage>
</organism>
<reference evidence="1 2" key="1">
    <citation type="submission" date="2019-07" db="EMBL/GenBank/DDBJ databases">
        <title>Rapid identification of Enteric Bacteria from Whole Genome Sequences (WGS) using Average Nucleotide Identity (ANI).</title>
        <authorList>
            <person name="Lane C."/>
        </authorList>
    </citation>
    <scope>NUCLEOTIDE SEQUENCE [LARGE SCALE GENOMIC DNA]</scope>
    <source>
        <strain evidence="1 2">2016D-0084</strain>
    </source>
</reference>
<dbReference type="RefSeq" id="WP_147554804.1">
    <property type="nucleotide sequence ID" value="NZ_VOWJ01000002.1"/>
</dbReference>
<accession>A0A5C7DUP7</accession>
<dbReference type="AlphaFoldDB" id="A0A5C7DUP7"/>